<dbReference type="InterPro" id="IPR013210">
    <property type="entry name" value="LRR_N_plant-typ"/>
</dbReference>
<dbReference type="Gene3D" id="3.80.10.10">
    <property type="entry name" value="Ribonuclease Inhibitor"/>
    <property type="match status" value="5"/>
</dbReference>
<dbReference type="AlphaFoldDB" id="A0AAU9SF62"/>
<dbReference type="PROSITE" id="PS00108">
    <property type="entry name" value="PROTEIN_KINASE_ST"/>
    <property type="match status" value="1"/>
</dbReference>
<dbReference type="Pfam" id="PF13855">
    <property type="entry name" value="LRR_8"/>
    <property type="match status" value="2"/>
</dbReference>
<dbReference type="InterPro" id="IPR008271">
    <property type="entry name" value="Ser/Thr_kinase_AS"/>
</dbReference>
<dbReference type="Pfam" id="PF07714">
    <property type="entry name" value="PK_Tyr_Ser-Thr"/>
    <property type="match status" value="1"/>
</dbReference>
<keyword evidence="4" id="KW-0433">Leucine-rich repeat</keyword>
<dbReference type="SMART" id="SM00220">
    <property type="entry name" value="S_TKc"/>
    <property type="match status" value="1"/>
</dbReference>
<dbReference type="Gene3D" id="1.10.510.10">
    <property type="entry name" value="Transferase(Phosphotransferase) domain 1"/>
    <property type="match status" value="1"/>
</dbReference>
<evidence type="ECO:0000256" key="3">
    <source>
        <dbReference type="ARBA" id="ARBA00009592"/>
    </source>
</evidence>
<keyword evidence="9 11" id="KW-0472">Membrane</keyword>
<dbReference type="PROSITE" id="PS50011">
    <property type="entry name" value="PROTEIN_KINASE_DOM"/>
    <property type="match status" value="1"/>
</dbReference>
<feature type="transmembrane region" description="Helical" evidence="11">
    <location>
        <begin position="610"/>
        <end position="634"/>
    </location>
</feature>
<name>A0AAU9SF62_THLAR</name>
<comment type="similarity">
    <text evidence="2">Belongs to the protein kinase superfamily. Ser/Thr protein kinase family.</text>
</comment>
<dbReference type="InterPro" id="IPR052592">
    <property type="entry name" value="LRR-RLK"/>
</dbReference>
<dbReference type="InterPro" id="IPR000719">
    <property type="entry name" value="Prot_kinase_dom"/>
</dbReference>
<keyword evidence="8 11" id="KW-1133">Transmembrane helix</keyword>
<evidence type="ECO:0000313" key="14">
    <source>
        <dbReference type="EMBL" id="CAH2063993.1"/>
    </source>
</evidence>
<dbReference type="SUPFAM" id="SSF52047">
    <property type="entry name" value="RNI-like"/>
    <property type="match status" value="1"/>
</dbReference>
<feature type="domain" description="Protein kinase" evidence="13">
    <location>
        <begin position="618"/>
        <end position="927"/>
    </location>
</feature>
<dbReference type="Pfam" id="PF00560">
    <property type="entry name" value="LRR_1"/>
    <property type="match status" value="2"/>
</dbReference>
<dbReference type="PANTHER" id="PTHR48054:SF94">
    <property type="entry name" value="LEUCINE-RICH REPEAT RECEPTOR-LIKE PROTEIN FASCIATED EAR2"/>
    <property type="match status" value="1"/>
</dbReference>
<evidence type="ECO:0000259" key="13">
    <source>
        <dbReference type="PROSITE" id="PS50011"/>
    </source>
</evidence>
<evidence type="ECO:0000256" key="12">
    <source>
        <dbReference type="SAM" id="SignalP"/>
    </source>
</evidence>
<comment type="similarity">
    <text evidence="3">Belongs to the RLP family.</text>
</comment>
<feature type="signal peptide" evidence="12">
    <location>
        <begin position="1"/>
        <end position="24"/>
    </location>
</feature>
<keyword evidence="5 11" id="KW-0812">Transmembrane</keyword>
<dbReference type="GO" id="GO:0016020">
    <property type="term" value="C:membrane"/>
    <property type="evidence" value="ECO:0007669"/>
    <property type="project" value="UniProtKB-SubCell"/>
</dbReference>
<evidence type="ECO:0000256" key="1">
    <source>
        <dbReference type="ARBA" id="ARBA00004479"/>
    </source>
</evidence>
<keyword evidence="10" id="KW-0325">Glycoprotein</keyword>
<dbReference type="InterPro" id="IPR032675">
    <property type="entry name" value="LRR_dom_sf"/>
</dbReference>
<dbReference type="FunFam" id="1.10.510.10:FF:001306">
    <property type="entry name" value="Leucine-rich repeat receptor-like protein kinase TDR"/>
    <property type="match status" value="1"/>
</dbReference>
<dbReference type="FunFam" id="3.80.10.10:FF:001319">
    <property type="entry name" value="Leucine-rich repeat receptor-like protein kinase TDR"/>
    <property type="match status" value="1"/>
</dbReference>
<dbReference type="InterPro" id="IPR011009">
    <property type="entry name" value="Kinase-like_dom_sf"/>
</dbReference>
<gene>
    <name evidence="14" type="ORF">TAV2_LOCUS15729</name>
</gene>
<dbReference type="InterPro" id="IPR001611">
    <property type="entry name" value="Leu-rich_rpt"/>
</dbReference>
<evidence type="ECO:0000256" key="7">
    <source>
        <dbReference type="ARBA" id="ARBA00022737"/>
    </source>
</evidence>
<evidence type="ECO:0000256" key="6">
    <source>
        <dbReference type="ARBA" id="ARBA00022729"/>
    </source>
</evidence>
<comment type="subcellular location">
    <subcellularLocation>
        <location evidence="1">Membrane</location>
        <topology evidence="1">Single-pass type I membrane protein</topology>
    </subcellularLocation>
</comment>
<dbReference type="Gene3D" id="3.30.200.20">
    <property type="entry name" value="Phosphorylase Kinase, domain 1"/>
    <property type="match status" value="1"/>
</dbReference>
<dbReference type="EMBL" id="OU466861">
    <property type="protein sequence ID" value="CAH2063993.1"/>
    <property type="molecule type" value="Genomic_DNA"/>
</dbReference>
<dbReference type="SUPFAM" id="SSF56112">
    <property type="entry name" value="Protein kinase-like (PK-like)"/>
    <property type="match status" value="1"/>
</dbReference>
<evidence type="ECO:0000256" key="11">
    <source>
        <dbReference type="SAM" id="Phobius"/>
    </source>
</evidence>
<evidence type="ECO:0000256" key="4">
    <source>
        <dbReference type="ARBA" id="ARBA00022614"/>
    </source>
</evidence>
<sequence length="928" mass="102103">MESKKSKLCVYFHLLLFFTSVAEAADPQTESLLSLKSHFTDDLNTFKDWFVIITPGVSDSKLACCSWSGVRCNQNSTSIISLDLSSKNLAGNLPGKQFSVFTDLLELNISDNSFSGEFPAEIFSITSLRSLDFSKNNFSGRFPDGVSSLKNLILLDALSNSFSGSLPIDLPRLENLKVLNLAGSYFTGSIPSQYGSFKNLEFLHLGGNLLSGHIPQELGDLKTVTHMEIGYNSYQGVIPRQIGYMSELKYLDIAGANLTGFLPKHLSNLTKLESLFLFRNHLSGEIPWELGEVTSLVNLDLSDNSLSGTIPESFAGLKNLRLLSLMYNELSGTLPEGIAQLPSLDTLFIWNNYFSGSLPKSLGMNSKLRWVDVSTNSFQGEIPQGICSRGVLYKLMLFSNNFTGTLSPSLSNCSTLVRIRLEDNSFSGVIPFSFSQLPDISYIDLSRNKLTGGIPQDISKATKLGYFNISNNPQLGGKLPPEIWSVPRLHNFSASSCGISGDLPGFESCKSITVIELSNNNVSGSLTPAVSACRSLEKMDLSGNIMTGGIPELLAKLPHLKVLDLSDNNLSGSIPSDKMFRSMGKHAYEGNANLCGRPLKPCAAYSSRKLVSVLIACLASVVIMVAGTLGLYYVRQRSQSQWKMVSFAGLPHFTADDVLRSFGSPEPTEGAPQVSDSVCKTVLPTGITVIVRKIELQGKKKGVMLKVLTQMGNARHVNLVRLLGFCYNNHLVYVLYDNNLHTGTLAEKMRTKKRDWETKKRIINGVAKGLCFLHHECYPAIPHGDVKSSNVLFDDDNNLEPCLGEFGFKYMLHLNKGLVSSTANTADQMNQVIRAEQEKDIYSFGELVFEILTNGKLRDAGRLIHNKPKDVLLREVYAENKGCSSDFEQGEVKRVVEVALLCITSNQCDRPCMEDALRFLSEAHSRLK</sequence>
<dbReference type="GO" id="GO:0005524">
    <property type="term" value="F:ATP binding"/>
    <property type="evidence" value="ECO:0007669"/>
    <property type="project" value="InterPro"/>
</dbReference>
<dbReference type="SUPFAM" id="SSF52058">
    <property type="entry name" value="L domain-like"/>
    <property type="match status" value="1"/>
</dbReference>
<dbReference type="Pfam" id="PF12799">
    <property type="entry name" value="LRR_4"/>
    <property type="match status" value="1"/>
</dbReference>
<evidence type="ECO:0000256" key="10">
    <source>
        <dbReference type="ARBA" id="ARBA00023180"/>
    </source>
</evidence>
<dbReference type="InterPro" id="IPR003591">
    <property type="entry name" value="Leu-rich_rpt_typical-subtyp"/>
</dbReference>
<evidence type="ECO:0000313" key="15">
    <source>
        <dbReference type="Proteomes" id="UP000836841"/>
    </source>
</evidence>
<dbReference type="FunFam" id="3.80.10.10:FF:000233">
    <property type="entry name" value="Leucine-rich repeat receptor-like protein kinase TDR"/>
    <property type="match status" value="1"/>
</dbReference>
<proteinExistence type="inferred from homology"/>
<feature type="chain" id="PRO_5043448765" description="Protein kinase domain-containing protein" evidence="12">
    <location>
        <begin position="25"/>
        <end position="928"/>
    </location>
</feature>
<evidence type="ECO:0000256" key="9">
    <source>
        <dbReference type="ARBA" id="ARBA00023136"/>
    </source>
</evidence>
<dbReference type="InterPro" id="IPR025875">
    <property type="entry name" value="Leu-rich_rpt_4"/>
</dbReference>
<organism evidence="14 15">
    <name type="scientific">Thlaspi arvense</name>
    <name type="common">Field penny-cress</name>
    <dbReference type="NCBI Taxonomy" id="13288"/>
    <lineage>
        <taxon>Eukaryota</taxon>
        <taxon>Viridiplantae</taxon>
        <taxon>Streptophyta</taxon>
        <taxon>Embryophyta</taxon>
        <taxon>Tracheophyta</taxon>
        <taxon>Spermatophyta</taxon>
        <taxon>Magnoliopsida</taxon>
        <taxon>eudicotyledons</taxon>
        <taxon>Gunneridae</taxon>
        <taxon>Pentapetalae</taxon>
        <taxon>rosids</taxon>
        <taxon>malvids</taxon>
        <taxon>Brassicales</taxon>
        <taxon>Brassicaceae</taxon>
        <taxon>Thlaspideae</taxon>
        <taxon>Thlaspi</taxon>
    </lineage>
</organism>
<dbReference type="Proteomes" id="UP000836841">
    <property type="component" value="Chromosome 5"/>
</dbReference>
<dbReference type="FunFam" id="3.30.200.20:FF:001006">
    <property type="entry name" value="Leucine-rich repeat receptor-like protein kinase TDR"/>
    <property type="match status" value="1"/>
</dbReference>
<dbReference type="PROSITE" id="PS51450">
    <property type="entry name" value="LRR"/>
    <property type="match status" value="1"/>
</dbReference>
<dbReference type="SMART" id="SM00369">
    <property type="entry name" value="LRR_TYP"/>
    <property type="match status" value="5"/>
</dbReference>
<protein>
    <recommendedName>
        <fullName evidence="13">Protein kinase domain-containing protein</fullName>
    </recommendedName>
</protein>
<dbReference type="InterPro" id="IPR001245">
    <property type="entry name" value="Ser-Thr/Tyr_kinase_cat_dom"/>
</dbReference>
<keyword evidence="6 12" id="KW-0732">Signal</keyword>
<keyword evidence="7" id="KW-0677">Repeat</keyword>
<evidence type="ECO:0000256" key="8">
    <source>
        <dbReference type="ARBA" id="ARBA00022989"/>
    </source>
</evidence>
<dbReference type="FunFam" id="3.80.10.10:FF:000275">
    <property type="entry name" value="Leucine-rich repeat receptor-like protein kinase"/>
    <property type="match status" value="1"/>
</dbReference>
<evidence type="ECO:0000256" key="5">
    <source>
        <dbReference type="ARBA" id="ARBA00022692"/>
    </source>
</evidence>
<dbReference type="PANTHER" id="PTHR48054">
    <property type="entry name" value="RECEPTOR KINASE-LIKE PROTEIN XA21"/>
    <property type="match status" value="1"/>
</dbReference>
<accession>A0AAU9SF62</accession>
<dbReference type="GO" id="GO:0004672">
    <property type="term" value="F:protein kinase activity"/>
    <property type="evidence" value="ECO:0007669"/>
    <property type="project" value="InterPro"/>
</dbReference>
<keyword evidence="15" id="KW-1185">Reference proteome</keyword>
<evidence type="ECO:0000256" key="2">
    <source>
        <dbReference type="ARBA" id="ARBA00008684"/>
    </source>
</evidence>
<dbReference type="Pfam" id="PF08263">
    <property type="entry name" value="LRRNT_2"/>
    <property type="match status" value="1"/>
</dbReference>
<dbReference type="GO" id="GO:0009791">
    <property type="term" value="P:post-embryonic development"/>
    <property type="evidence" value="ECO:0007669"/>
    <property type="project" value="UniProtKB-ARBA"/>
</dbReference>
<dbReference type="PRINTS" id="PR00019">
    <property type="entry name" value="LEURICHRPT"/>
</dbReference>
<reference evidence="14 15" key="1">
    <citation type="submission" date="2022-03" db="EMBL/GenBank/DDBJ databases">
        <authorList>
            <person name="Nunn A."/>
            <person name="Chopra R."/>
            <person name="Nunn A."/>
            <person name="Contreras Garrido A."/>
        </authorList>
    </citation>
    <scope>NUCLEOTIDE SEQUENCE [LARGE SCALE GENOMIC DNA]</scope>
</reference>